<sequence>MIRFESGRNGGMGLVEKKNGLHLAASKMQAVFGTRGLLFGV</sequence>
<organism evidence="1 2">
    <name type="scientific">Intestinimonas massiliensis</name>
    <name type="common">ex Afouda et al. 2020</name>
    <dbReference type="NCBI Taxonomy" id="1673721"/>
    <lineage>
        <taxon>Bacteria</taxon>
        <taxon>Bacillati</taxon>
        <taxon>Bacillota</taxon>
        <taxon>Clostridia</taxon>
        <taxon>Eubacteriales</taxon>
        <taxon>Intestinimonas</taxon>
    </lineage>
</organism>
<reference evidence="1" key="1">
    <citation type="submission" date="2022-06" db="EMBL/GenBank/DDBJ databases">
        <title>Isolation of gut microbiota from human fecal samples.</title>
        <authorList>
            <person name="Pamer E.G."/>
            <person name="Barat B."/>
            <person name="Waligurski E."/>
            <person name="Medina S."/>
            <person name="Paddock L."/>
            <person name="Mostad J."/>
        </authorList>
    </citation>
    <scope>NUCLEOTIDE SEQUENCE</scope>
    <source>
        <strain evidence="1">DFI.9.91</strain>
    </source>
</reference>
<evidence type="ECO:0000313" key="1">
    <source>
        <dbReference type="EMBL" id="MCQ4769558.1"/>
    </source>
</evidence>
<protein>
    <submittedName>
        <fullName evidence="1">Uncharacterized protein</fullName>
    </submittedName>
</protein>
<dbReference type="RefSeq" id="WP_256303296.1">
    <property type="nucleotide sequence ID" value="NZ_JANFYS010000005.1"/>
</dbReference>
<evidence type="ECO:0000313" key="2">
    <source>
        <dbReference type="Proteomes" id="UP001204562"/>
    </source>
</evidence>
<comment type="caution">
    <text evidence="1">The sequence shown here is derived from an EMBL/GenBank/DDBJ whole genome shotgun (WGS) entry which is preliminary data.</text>
</comment>
<proteinExistence type="predicted"/>
<gene>
    <name evidence="1" type="ORF">NE579_03625</name>
</gene>
<dbReference type="Proteomes" id="UP001204562">
    <property type="component" value="Unassembled WGS sequence"/>
</dbReference>
<name>A0AAW5JPJ1_9FIRM</name>
<accession>A0AAW5JPJ1</accession>
<dbReference type="AlphaFoldDB" id="A0AAW5JPJ1"/>
<dbReference type="EMBL" id="JANFYS010000005">
    <property type="protein sequence ID" value="MCQ4769558.1"/>
    <property type="molecule type" value="Genomic_DNA"/>
</dbReference>